<keyword evidence="1" id="KW-0812">Transmembrane</keyword>
<evidence type="ECO:0008006" key="4">
    <source>
        <dbReference type="Google" id="ProtNLM"/>
    </source>
</evidence>
<reference evidence="2 3" key="1">
    <citation type="submission" date="2022-10" db="EMBL/GenBank/DDBJ databases">
        <title>Xanthomonas sp. H13-6.</title>
        <authorList>
            <person name="Liu X."/>
            <person name="Deng Z."/>
            <person name="Jiang Y."/>
            <person name="Yu T."/>
            <person name="Ai J."/>
        </authorList>
    </citation>
    <scope>NUCLEOTIDE SEQUENCE [LARGE SCALE GENOMIC DNA]</scope>
    <source>
        <strain evidence="2 3">H13-6</strain>
    </source>
</reference>
<proteinExistence type="predicted"/>
<dbReference type="Proteomes" id="UP001209922">
    <property type="component" value="Unassembled WGS sequence"/>
</dbReference>
<accession>A0ABT3JXY8</accession>
<gene>
    <name evidence="2" type="ORF">OK345_12550</name>
</gene>
<protein>
    <recommendedName>
        <fullName evidence="4">Flp family type IVb pilin</fullName>
    </recommendedName>
</protein>
<dbReference type="RefSeq" id="WP_265128317.1">
    <property type="nucleotide sequence ID" value="NZ_JAPCHY010000010.1"/>
</dbReference>
<evidence type="ECO:0000256" key="1">
    <source>
        <dbReference type="SAM" id="Phobius"/>
    </source>
</evidence>
<sequence length="64" mass="7120">MKLPRFRPPVTARTQRGSALVEYSIVTALGIIVLVAEPNIILELVQAMRKAYSSFVYALSLGWL</sequence>
<comment type="caution">
    <text evidence="2">The sequence shown here is derived from an EMBL/GenBank/DDBJ whole genome shotgun (WGS) entry which is preliminary data.</text>
</comment>
<feature type="transmembrane region" description="Helical" evidence="1">
    <location>
        <begin position="20"/>
        <end position="42"/>
    </location>
</feature>
<keyword evidence="3" id="KW-1185">Reference proteome</keyword>
<keyword evidence="1" id="KW-1133">Transmembrane helix</keyword>
<evidence type="ECO:0000313" key="2">
    <source>
        <dbReference type="EMBL" id="MCW4473333.1"/>
    </source>
</evidence>
<keyword evidence="1" id="KW-0472">Membrane</keyword>
<name>A0ABT3JXY8_9XANT</name>
<organism evidence="2 3">
    <name type="scientific">Xanthomonas chitinilytica</name>
    <dbReference type="NCBI Taxonomy" id="2989819"/>
    <lineage>
        <taxon>Bacteria</taxon>
        <taxon>Pseudomonadati</taxon>
        <taxon>Pseudomonadota</taxon>
        <taxon>Gammaproteobacteria</taxon>
        <taxon>Lysobacterales</taxon>
        <taxon>Lysobacteraceae</taxon>
        <taxon>Xanthomonas</taxon>
    </lineage>
</organism>
<dbReference type="EMBL" id="JAPCHY010000010">
    <property type="protein sequence ID" value="MCW4473333.1"/>
    <property type="molecule type" value="Genomic_DNA"/>
</dbReference>
<evidence type="ECO:0000313" key="3">
    <source>
        <dbReference type="Proteomes" id="UP001209922"/>
    </source>
</evidence>